<dbReference type="EMBL" id="JBHFNT010000046">
    <property type="protein sequence ID" value="MFB2833731.1"/>
    <property type="molecule type" value="Genomic_DNA"/>
</dbReference>
<sequence length="252" mass="27482">MTHKFNLSLCLLTSAIWASTSIPVVFSQTPPATTQQVPVTIPLPAPSYNNAALIAQDLPTGFKEIPPELAKTIQTQFEILSTQLSKAGMKPEKYFAFVDEKTLQIVVGFTGLISNPSDQANFDSTVKQLQQPEYQKQMIDDIKKNIKPDQALKILEYGMVPTVNNSIADTSSGMTVGIDMQGQLLQLDLAAFRRSNVGAFTAIMYRKGDRPTVNLDDIARKLDTRIVQTATGTIPTGTTNTPMAPSGTTQMK</sequence>
<gene>
    <name evidence="3" type="ORF">ACE1CA_04285</name>
</gene>
<reference evidence="3 4" key="1">
    <citation type="submission" date="2024-09" db="EMBL/GenBank/DDBJ databases">
        <title>Floridaenema gen nov. (Aerosakkonemataceae, Aerosakkonematales ord. nov., Cyanobacteria) from benthic tropical and subtropical fresh waters, with the description of four new species.</title>
        <authorList>
            <person name="Moretto J.A."/>
            <person name="Berthold D.E."/>
            <person name="Lefler F.W."/>
            <person name="Huang I.-S."/>
            <person name="Laughinghouse H. IV."/>
        </authorList>
    </citation>
    <scope>NUCLEOTIDE SEQUENCE [LARGE SCALE GENOMIC DNA]</scope>
    <source>
        <strain evidence="3 4">BLCC-F167</strain>
    </source>
</reference>
<evidence type="ECO:0000256" key="2">
    <source>
        <dbReference type="SAM" id="SignalP"/>
    </source>
</evidence>
<dbReference type="Proteomes" id="UP001576780">
    <property type="component" value="Unassembled WGS sequence"/>
</dbReference>
<feature type="chain" id="PRO_5045139976" evidence="2">
    <location>
        <begin position="19"/>
        <end position="252"/>
    </location>
</feature>
<feature type="region of interest" description="Disordered" evidence="1">
    <location>
        <begin position="232"/>
        <end position="252"/>
    </location>
</feature>
<protein>
    <submittedName>
        <fullName evidence="3">Uncharacterized protein</fullName>
    </submittedName>
</protein>
<evidence type="ECO:0000313" key="4">
    <source>
        <dbReference type="Proteomes" id="UP001576780"/>
    </source>
</evidence>
<accession>A0ABV4WG11</accession>
<dbReference type="RefSeq" id="WP_413276185.1">
    <property type="nucleotide sequence ID" value="NZ_JBHFNT010000046.1"/>
</dbReference>
<name>A0ABV4WG11_9CYAN</name>
<keyword evidence="2" id="KW-0732">Signal</keyword>
<keyword evidence="4" id="KW-1185">Reference proteome</keyword>
<feature type="signal peptide" evidence="2">
    <location>
        <begin position="1"/>
        <end position="18"/>
    </location>
</feature>
<proteinExistence type="predicted"/>
<evidence type="ECO:0000313" key="3">
    <source>
        <dbReference type="EMBL" id="MFB2833731.1"/>
    </source>
</evidence>
<comment type="caution">
    <text evidence="3">The sequence shown here is derived from an EMBL/GenBank/DDBJ whole genome shotgun (WGS) entry which is preliminary data.</text>
</comment>
<feature type="compositionally biased region" description="Low complexity" evidence="1">
    <location>
        <begin position="232"/>
        <end position="242"/>
    </location>
</feature>
<organism evidence="3 4">
    <name type="scientific">Floridaenema evergladense BLCC-F167</name>
    <dbReference type="NCBI Taxonomy" id="3153639"/>
    <lineage>
        <taxon>Bacteria</taxon>
        <taxon>Bacillati</taxon>
        <taxon>Cyanobacteriota</taxon>
        <taxon>Cyanophyceae</taxon>
        <taxon>Oscillatoriophycideae</taxon>
        <taxon>Aerosakkonematales</taxon>
        <taxon>Aerosakkonemataceae</taxon>
        <taxon>Floridanema</taxon>
        <taxon>Floridanema evergladense</taxon>
    </lineage>
</organism>
<evidence type="ECO:0000256" key="1">
    <source>
        <dbReference type="SAM" id="MobiDB-lite"/>
    </source>
</evidence>